<comment type="caution">
    <text evidence="1">The sequence shown here is derived from an EMBL/GenBank/DDBJ whole genome shotgun (WGS) entry which is preliminary data.</text>
</comment>
<dbReference type="EMBL" id="LAZR01033650">
    <property type="protein sequence ID" value="KKL47475.1"/>
    <property type="molecule type" value="Genomic_DNA"/>
</dbReference>
<protein>
    <submittedName>
        <fullName evidence="1">Uncharacterized protein</fullName>
    </submittedName>
</protein>
<gene>
    <name evidence="1" type="ORF">LCGC14_2335160</name>
</gene>
<dbReference type="AlphaFoldDB" id="A0A0F9ERG1"/>
<name>A0A0F9ERG1_9ZZZZ</name>
<reference evidence="1" key="1">
    <citation type="journal article" date="2015" name="Nature">
        <title>Complex archaea that bridge the gap between prokaryotes and eukaryotes.</title>
        <authorList>
            <person name="Spang A."/>
            <person name="Saw J.H."/>
            <person name="Jorgensen S.L."/>
            <person name="Zaremba-Niedzwiedzka K."/>
            <person name="Martijn J."/>
            <person name="Lind A.E."/>
            <person name="van Eijk R."/>
            <person name="Schleper C."/>
            <person name="Guy L."/>
            <person name="Ettema T.J."/>
        </authorList>
    </citation>
    <scope>NUCLEOTIDE SEQUENCE</scope>
</reference>
<evidence type="ECO:0000313" key="1">
    <source>
        <dbReference type="EMBL" id="KKL47475.1"/>
    </source>
</evidence>
<proteinExistence type="predicted"/>
<sequence length="49" mass="5615">MIINNEIFCINCVMEEEVGKETSDEIITTDGIEADSNKSYFCDRCKHLL</sequence>
<organism evidence="1">
    <name type="scientific">marine sediment metagenome</name>
    <dbReference type="NCBI Taxonomy" id="412755"/>
    <lineage>
        <taxon>unclassified sequences</taxon>
        <taxon>metagenomes</taxon>
        <taxon>ecological metagenomes</taxon>
    </lineage>
</organism>
<accession>A0A0F9ERG1</accession>